<feature type="domain" description="MmgE/PrpD C-terminal" evidence="4">
    <location>
        <begin position="320"/>
        <end position="474"/>
    </location>
</feature>
<organism evidence="5 6">
    <name type="scientific">Ancylobacter moscoviensis</name>
    <dbReference type="NCBI Taxonomy" id="2597768"/>
    <lineage>
        <taxon>Bacteria</taxon>
        <taxon>Pseudomonadati</taxon>
        <taxon>Pseudomonadota</taxon>
        <taxon>Alphaproteobacteria</taxon>
        <taxon>Hyphomicrobiales</taxon>
        <taxon>Xanthobacteraceae</taxon>
        <taxon>Ancylobacter</taxon>
    </lineage>
</organism>
<evidence type="ECO:0000256" key="1">
    <source>
        <dbReference type="ARBA" id="ARBA00006174"/>
    </source>
</evidence>
<evidence type="ECO:0000313" key="5">
    <source>
        <dbReference type="EMBL" id="TSJ64042.1"/>
    </source>
</evidence>
<dbReference type="PANTHER" id="PTHR16943:SF8">
    <property type="entry name" value="2-METHYLCITRATE DEHYDRATASE"/>
    <property type="match status" value="1"/>
</dbReference>
<dbReference type="Pfam" id="PF19305">
    <property type="entry name" value="MmgE_PrpD_C"/>
    <property type="match status" value="1"/>
</dbReference>
<gene>
    <name evidence="5" type="ORF">FO470_01720</name>
</gene>
<feature type="compositionally biased region" description="Basic and acidic residues" evidence="2">
    <location>
        <begin position="28"/>
        <end position="46"/>
    </location>
</feature>
<sequence length="505" mass="53145">MSSSSTSVAESALFPASIPDMIMAKHPASRDASHDPSAHHGPGSDHVTREVAGFAAQLDYDAIPATVRHRIKLHLLDTIACALAGAGLDIARNARAVAARMGPGGTCRVFGTAERFAPVAATFANSVIANALDYDDGFEVNGKGMGHPSASIVPAALAALGARRVSGREFLAALAAAYEINNRLILAMQPTARRFRQVYGVGQHQTIGAAVAFGRLSGFDAEALRNALGLAGALTPLPSLHKYNWRTRPIISLKDGVAPAAQAGVQAAIMGEEGFVGSADLFDGPQGYWRMIGSDRFDTSLVTEGLGRQWLAGKGSFKTYPACRWLAPALEAFESAYRHAGLAASDIVAIRIATFGVVADKLMERRPVNPIDAQFSLPFLIGAIATGRAAGTGWFTSDAFADPRLHAIADKVEVAIDPAMDDLMNGSRRRPSATATVVATDGREFHRSIEAPLGGELRPVDDDLVIGKATENMRLAGIDPASLISSILDIDRVADVAGMLEPCFA</sequence>
<proteinExistence type="inferred from homology"/>
<name>A0ABY3DUG0_9HYPH</name>
<dbReference type="InterPro" id="IPR045336">
    <property type="entry name" value="MmgE_PrpD_N"/>
</dbReference>
<dbReference type="PANTHER" id="PTHR16943">
    <property type="entry name" value="2-METHYLCITRATE DEHYDRATASE-RELATED"/>
    <property type="match status" value="1"/>
</dbReference>
<evidence type="ECO:0000256" key="2">
    <source>
        <dbReference type="SAM" id="MobiDB-lite"/>
    </source>
</evidence>
<dbReference type="Gene3D" id="3.30.1330.120">
    <property type="entry name" value="2-methylcitrate dehydratase PrpD"/>
    <property type="match status" value="1"/>
</dbReference>
<keyword evidence="6" id="KW-1185">Reference proteome</keyword>
<comment type="caution">
    <text evidence="5">The sequence shown here is derived from an EMBL/GenBank/DDBJ whole genome shotgun (WGS) entry which is preliminary data.</text>
</comment>
<accession>A0ABY3DUG0</accession>
<comment type="similarity">
    <text evidence="1">Belongs to the PrpD family.</text>
</comment>
<dbReference type="InterPro" id="IPR005656">
    <property type="entry name" value="MmgE_PrpD"/>
</dbReference>
<protein>
    <submittedName>
        <fullName evidence="5">MmgE/PrpD family protein</fullName>
    </submittedName>
</protein>
<dbReference type="InterPro" id="IPR042183">
    <property type="entry name" value="MmgE/PrpD_sf_1"/>
</dbReference>
<evidence type="ECO:0000313" key="6">
    <source>
        <dbReference type="Proteomes" id="UP000315321"/>
    </source>
</evidence>
<dbReference type="InterPro" id="IPR045337">
    <property type="entry name" value="MmgE_PrpD_C"/>
</dbReference>
<dbReference type="Pfam" id="PF03972">
    <property type="entry name" value="MmgE_PrpD_N"/>
    <property type="match status" value="1"/>
</dbReference>
<dbReference type="InterPro" id="IPR036148">
    <property type="entry name" value="MmgE/PrpD_sf"/>
</dbReference>
<evidence type="ECO:0000259" key="4">
    <source>
        <dbReference type="Pfam" id="PF19305"/>
    </source>
</evidence>
<evidence type="ECO:0000259" key="3">
    <source>
        <dbReference type="Pfam" id="PF03972"/>
    </source>
</evidence>
<feature type="domain" description="MmgE/PrpD N-terminal" evidence="3">
    <location>
        <begin position="50"/>
        <end position="295"/>
    </location>
</feature>
<dbReference type="Gene3D" id="1.10.4100.10">
    <property type="entry name" value="2-methylcitrate dehydratase PrpD"/>
    <property type="match status" value="1"/>
</dbReference>
<reference evidence="5 6" key="1">
    <citation type="submission" date="2019-07" db="EMBL/GenBank/DDBJ databases">
        <authorList>
            <person name="Grouzdev D.S."/>
        </authorList>
    </citation>
    <scope>NUCLEOTIDE SEQUENCE [LARGE SCALE GENOMIC DNA]</scope>
    <source>
        <strain evidence="5 6">3C</strain>
    </source>
</reference>
<dbReference type="SUPFAM" id="SSF103378">
    <property type="entry name" value="2-methylcitrate dehydratase PrpD"/>
    <property type="match status" value="1"/>
</dbReference>
<dbReference type="EMBL" id="VMBP01000001">
    <property type="protein sequence ID" value="TSJ64042.1"/>
    <property type="molecule type" value="Genomic_DNA"/>
</dbReference>
<feature type="region of interest" description="Disordered" evidence="2">
    <location>
        <begin position="26"/>
        <end position="46"/>
    </location>
</feature>
<dbReference type="Proteomes" id="UP000315321">
    <property type="component" value="Unassembled WGS sequence"/>
</dbReference>
<dbReference type="InterPro" id="IPR042188">
    <property type="entry name" value="MmgE/PrpD_sf_2"/>
</dbReference>